<comment type="similarity">
    <text evidence="1">Belongs to the TALE/M-ATYP homeobox family.</text>
</comment>
<evidence type="ECO:0000313" key="9">
    <source>
        <dbReference type="EMBL" id="PKI85869.1"/>
    </source>
</evidence>
<dbReference type="GO" id="GO:0006355">
    <property type="term" value="P:regulation of DNA-templated transcription"/>
    <property type="evidence" value="ECO:0007669"/>
    <property type="project" value="InterPro"/>
</dbReference>
<dbReference type="EMBL" id="KZ454987">
    <property type="protein sequence ID" value="PKI85869.1"/>
    <property type="molecule type" value="Genomic_DNA"/>
</dbReference>
<evidence type="ECO:0000256" key="2">
    <source>
        <dbReference type="ARBA" id="ARBA00023125"/>
    </source>
</evidence>
<dbReference type="GO" id="GO:0005634">
    <property type="term" value="C:nucleus"/>
    <property type="evidence" value="ECO:0007669"/>
    <property type="project" value="UniProtKB-SubCell"/>
</dbReference>
<evidence type="ECO:0000256" key="3">
    <source>
        <dbReference type="ARBA" id="ARBA00023155"/>
    </source>
</evidence>
<keyword evidence="6" id="KW-0175">Coiled coil</keyword>
<feature type="coiled-coil region" evidence="6">
    <location>
        <begin position="31"/>
        <end position="96"/>
    </location>
</feature>
<keyword evidence="3 5" id="KW-0371">Homeobox</keyword>
<dbReference type="PROSITE" id="PS50071">
    <property type="entry name" value="HOMEOBOX_2"/>
    <property type="match status" value="1"/>
</dbReference>
<name>A0A2N1JH54_9BASI</name>
<keyword evidence="10" id="KW-1185">Reference proteome</keyword>
<feature type="domain" description="Homeobox" evidence="8">
    <location>
        <begin position="135"/>
        <end position="190"/>
    </location>
</feature>
<feature type="region of interest" description="Disordered" evidence="7">
    <location>
        <begin position="218"/>
        <end position="246"/>
    </location>
</feature>
<evidence type="ECO:0000256" key="5">
    <source>
        <dbReference type="PROSITE-ProRule" id="PRU00108"/>
    </source>
</evidence>
<dbReference type="InterPro" id="IPR008422">
    <property type="entry name" value="KN_HD"/>
</dbReference>
<reference evidence="9 10" key="1">
    <citation type="submission" date="2017-10" db="EMBL/GenBank/DDBJ databases">
        <title>A novel species of cold-tolerant Malassezia isolated from bats.</title>
        <authorList>
            <person name="Lorch J.M."/>
            <person name="Palmer J.M."/>
            <person name="Vanderwolf K.J."/>
            <person name="Schmidt K.Z."/>
            <person name="Verant M.L."/>
            <person name="Weller T.J."/>
            <person name="Blehert D.S."/>
        </authorList>
    </citation>
    <scope>NUCLEOTIDE SEQUENCE [LARGE SCALE GENOMIC DNA]</scope>
    <source>
        <strain evidence="9 10">NWHC:44797-103</strain>
    </source>
</reference>
<protein>
    <recommendedName>
        <fullName evidence="8">Homeobox domain-containing protein</fullName>
    </recommendedName>
</protein>
<evidence type="ECO:0000256" key="6">
    <source>
        <dbReference type="SAM" id="Coils"/>
    </source>
</evidence>
<comment type="subcellular location">
    <subcellularLocation>
        <location evidence="5">Nucleus</location>
    </subcellularLocation>
</comment>
<gene>
    <name evidence="9" type="ORF">MVES_000352</name>
</gene>
<organism evidence="9 10">
    <name type="scientific">Malassezia vespertilionis</name>
    <dbReference type="NCBI Taxonomy" id="2020962"/>
    <lineage>
        <taxon>Eukaryota</taxon>
        <taxon>Fungi</taxon>
        <taxon>Dikarya</taxon>
        <taxon>Basidiomycota</taxon>
        <taxon>Ustilaginomycotina</taxon>
        <taxon>Malasseziomycetes</taxon>
        <taxon>Malasseziales</taxon>
        <taxon>Malasseziaceae</taxon>
        <taxon>Malassezia</taxon>
    </lineage>
</organism>
<evidence type="ECO:0000256" key="1">
    <source>
        <dbReference type="ARBA" id="ARBA00005800"/>
    </source>
</evidence>
<dbReference type="STRING" id="2020962.A0A2N1JH54"/>
<dbReference type="InterPro" id="IPR001356">
    <property type="entry name" value="HD"/>
</dbReference>
<dbReference type="InterPro" id="IPR009057">
    <property type="entry name" value="Homeodomain-like_sf"/>
</dbReference>
<feature type="DNA-binding region" description="Homeobox" evidence="5">
    <location>
        <begin position="137"/>
        <end position="191"/>
    </location>
</feature>
<dbReference type="OrthoDB" id="250329at2759"/>
<evidence type="ECO:0000256" key="7">
    <source>
        <dbReference type="SAM" id="MobiDB-lite"/>
    </source>
</evidence>
<dbReference type="GO" id="GO:0003677">
    <property type="term" value="F:DNA binding"/>
    <property type="evidence" value="ECO:0007669"/>
    <property type="project" value="UniProtKB-UniRule"/>
</dbReference>
<dbReference type="CDD" id="cd00086">
    <property type="entry name" value="homeodomain"/>
    <property type="match status" value="1"/>
</dbReference>
<proteinExistence type="inferred from homology"/>
<keyword evidence="2 5" id="KW-0238">DNA-binding</keyword>
<dbReference type="Gene3D" id="1.10.10.60">
    <property type="entry name" value="Homeodomain-like"/>
    <property type="match status" value="1"/>
</dbReference>
<evidence type="ECO:0000313" key="10">
    <source>
        <dbReference type="Proteomes" id="UP000232875"/>
    </source>
</evidence>
<keyword evidence="4 5" id="KW-0539">Nucleus</keyword>
<dbReference type="SUPFAM" id="SSF46689">
    <property type="entry name" value="Homeodomain-like"/>
    <property type="match status" value="1"/>
</dbReference>
<accession>A0A2N1JH54</accession>
<dbReference type="AlphaFoldDB" id="A0A2N1JH54"/>
<sequence length="299" mass="34569">MPMEDELQKKLRDFESSFLRVLTEQDETPQVDSLKQTAGKLKTEMYDAEAQGTLKPHTRRLGVRVAMRLGQLLDTLRSQEKEVLAMQDEAKRELRRLLDHAASQPPGGTKKEDQLIHEVGPYVRGPEPLLNAVWMRDWFLHNIGHPFPSKEKKEEIIFNTNINAPDATAMLAYNQVVLWFINTRRRSGWTGFKRKYADDCNHKMMDIAWALQNTEGGTHEERGWSAGTSDTMLEKPKKNQPRKTWNGPRLTLEDVFPRLSPRQVKYAQHEWNVMIERVKTGIKDRVGHWVDEVISGSNT</sequence>
<dbReference type="Proteomes" id="UP000232875">
    <property type="component" value="Unassembled WGS sequence"/>
</dbReference>
<dbReference type="Pfam" id="PF05920">
    <property type="entry name" value="Homeobox_KN"/>
    <property type="match status" value="1"/>
</dbReference>
<evidence type="ECO:0000256" key="4">
    <source>
        <dbReference type="ARBA" id="ARBA00023242"/>
    </source>
</evidence>
<evidence type="ECO:0000259" key="8">
    <source>
        <dbReference type="PROSITE" id="PS50071"/>
    </source>
</evidence>